<dbReference type="RefSeq" id="WP_020913476.1">
    <property type="nucleotide sequence ID" value="NC_011566.1"/>
</dbReference>
<dbReference type="Gene3D" id="2.60.120.620">
    <property type="entry name" value="q2cbj1_9rhob like domain"/>
    <property type="match status" value="1"/>
</dbReference>
<reference evidence="1 2" key="1">
    <citation type="journal article" date="2008" name="PLoS ONE">
        <title>Environmental adaptation: genomic analysis of the piezotolerant and psychrotolerant deep-sea iron reducing bacterium Shewanella piezotolerans WP3.</title>
        <authorList>
            <person name="Wang F."/>
            <person name="Wang J."/>
            <person name="Jian H."/>
            <person name="Zhang B."/>
            <person name="Li S."/>
            <person name="Wang F."/>
            <person name="Zeng X."/>
            <person name="Gao L."/>
            <person name="Bartlett D.H."/>
            <person name="Yu J."/>
            <person name="Hu S."/>
            <person name="Xiao X."/>
        </authorList>
    </citation>
    <scope>NUCLEOTIDE SEQUENCE [LARGE SCALE GENOMIC DNA]</scope>
    <source>
        <strain evidence="2">WP3 / JCM 13877</strain>
    </source>
</reference>
<dbReference type="Gene3D" id="3.40.50.150">
    <property type="entry name" value="Vaccinia Virus protein VP39"/>
    <property type="match status" value="1"/>
</dbReference>
<gene>
    <name evidence="1" type="ordered locus">swp_3428</name>
</gene>
<dbReference type="AlphaFoldDB" id="B8CRW9"/>
<dbReference type="KEGG" id="swp:swp_3428"/>
<dbReference type="InterPro" id="IPR029063">
    <property type="entry name" value="SAM-dependent_MTases_sf"/>
</dbReference>
<dbReference type="SUPFAM" id="SSF53335">
    <property type="entry name" value="S-adenosyl-L-methionine-dependent methyltransferases"/>
    <property type="match status" value="1"/>
</dbReference>
<dbReference type="PANTHER" id="PTHR31630:SF6">
    <property type="entry name" value="PHYTANOYL-COA DIOXYGENASE-RELATED"/>
    <property type="match status" value="1"/>
</dbReference>
<protein>
    <recommendedName>
        <fullName evidence="3">Phytanoyl-CoA dioxygenase</fullName>
    </recommendedName>
</protein>
<accession>B8CRW9</accession>
<evidence type="ECO:0008006" key="3">
    <source>
        <dbReference type="Google" id="ProtNLM"/>
    </source>
</evidence>
<dbReference type="SUPFAM" id="SSF51197">
    <property type="entry name" value="Clavaminate synthase-like"/>
    <property type="match status" value="1"/>
</dbReference>
<name>B8CRW9_SHEPW</name>
<organism evidence="1 2">
    <name type="scientific">Shewanella piezotolerans (strain WP3 / JCM 13877)</name>
    <dbReference type="NCBI Taxonomy" id="225849"/>
    <lineage>
        <taxon>Bacteria</taxon>
        <taxon>Pseudomonadati</taxon>
        <taxon>Pseudomonadota</taxon>
        <taxon>Gammaproteobacteria</taxon>
        <taxon>Alteromonadales</taxon>
        <taxon>Shewanellaceae</taxon>
        <taxon>Shewanella</taxon>
    </lineage>
</organism>
<dbReference type="OrthoDB" id="1157001at2"/>
<dbReference type="PANTHER" id="PTHR31630">
    <property type="entry name" value="PHYTANOYL-COA DIOXYGENASE-RELATED-RELATED"/>
    <property type="match status" value="1"/>
</dbReference>
<dbReference type="GO" id="GO:0016706">
    <property type="term" value="F:2-oxoglutarate-dependent dioxygenase activity"/>
    <property type="evidence" value="ECO:0007669"/>
    <property type="project" value="UniProtKB-ARBA"/>
</dbReference>
<dbReference type="HOGENOM" id="CLU_397283_0_0_6"/>
<keyword evidence="2" id="KW-1185">Reference proteome</keyword>
<dbReference type="Proteomes" id="UP000000753">
    <property type="component" value="Chromosome"/>
</dbReference>
<sequence length="692" mass="77862">MMSIDEVSIHVGAILNSNSAEIGTVKQSIDSLALILSEASRVDDLKEDNIAFGESRTVCGLAVSPTVAAKCAQDLLRTQLFIQGIEQAILDKSSHSNEVNILYAGTGPFGLLILPLLCYYKVMNSPIRLSLTLIDIHKVSIDGITKIIKEFELQDYISEIITADATNFYPKEGVEFDLIVSETMKNALKKEPQIFIFAHLQQFLKADGVLIPECVQVSAWLTHLGCESEQQFTGSQLSLTEAELSPILLGIVYELNKQSAHTIQQQGIDSLACELSIPDSETWCRVLYPDFKISTEIKIYKRFVITERQSDLTIPEVTIEHQFVAGSKISFDYIEEPEWHFRWQTEHMQLCIRLPDYSEVGDRGIAGIKRIWHKAKLDLKGGIEPAVKSEEWLIDVAIMDRLGCGIEEWVSFVYASQTFAEFELWVWQRMSTIEHDKTDGVMLDVCSKSGDSVPFAAADILSMEQLQQFDRLGYLIIENAIPPSQCEATCSAIWQFLNKRPDEVLSWTDPHPLWQKTMVQMFDHPTLTANRNTSIISQVYRQLYRYFGIESQLCTTTDRVGFNPPETELWSYPGPLLHIDVNRAKAKTFGLQGILYLTDTRLEQGAFTCVPGYHKKLTEVASDSLLMSADDDPYHFPNLHGTAIAAKAGDLIIWHHALPHGGSPNKADSPRIVQYLNMYPEQEGGDSELIRT</sequence>
<dbReference type="eggNOG" id="COG5285">
    <property type="taxonomic scope" value="Bacteria"/>
</dbReference>
<dbReference type="InterPro" id="IPR008775">
    <property type="entry name" value="Phytyl_CoA_dOase-like"/>
</dbReference>
<proteinExistence type="predicted"/>
<evidence type="ECO:0000313" key="1">
    <source>
        <dbReference type="EMBL" id="ACJ30127.1"/>
    </source>
</evidence>
<evidence type="ECO:0000313" key="2">
    <source>
        <dbReference type="Proteomes" id="UP000000753"/>
    </source>
</evidence>
<dbReference type="EMBL" id="CP000472">
    <property type="protein sequence ID" value="ACJ30127.1"/>
    <property type="molecule type" value="Genomic_DNA"/>
</dbReference>
<dbReference type="Pfam" id="PF05721">
    <property type="entry name" value="PhyH"/>
    <property type="match status" value="1"/>
</dbReference>
<dbReference type="STRING" id="225849.swp_3428"/>